<keyword evidence="2" id="KW-1185">Reference proteome</keyword>
<reference evidence="1" key="1">
    <citation type="submission" date="2021-05" db="EMBL/GenBank/DDBJ databases">
        <authorList>
            <person name="Pan Q."/>
            <person name="Jouanno E."/>
            <person name="Zahm M."/>
            <person name="Klopp C."/>
            <person name="Cabau C."/>
            <person name="Louis A."/>
            <person name="Berthelot C."/>
            <person name="Parey E."/>
            <person name="Roest Crollius H."/>
            <person name="Montfort J."/>
            <person name="Robinson-Rechavi M."/>
            <person name="Bouchez O."/>
            <person name="Lampietro C."/>
            <person name="Lopez Roques C."/>
            <person name="Donnadieu C."/>
            <person name="Postlethwait J."/>
            <person name="Bobe J."/>
            <person name="Dillon D."/>
            <person name="Chandos A."/>
            <person name="von Hippel F."/>
            <person name="Guiguen Y."/>
        </authorList>
    </citation>
    <scope>NUCLEOTIDE SEQUENCE</scope>
    <source>
        <strain evidence="1">YG-Jan2019</strain>
    </source>
</reference>
<comment type="caution">
    <text evidence="1">The sequence shown here is derived from an EMBL/GenBank/DDBJ whole genome shotgun (WGS) entry which is preliminary data.</text>
</comment>
<name>A0ACC2F1D6_DALPE</name>
<proteinExistence type="predicted"/>
<gene>
    <name evidence="1" type="ORF">DPEC_G00349280</name>
</gene>
<evidence type="ECO:0000313" key="1">
    <source>
        <dbReference type="EMBL" id="KAJ7985168.1"/>
    </source>
</evidence>
<organism evidence="1 2">
    <name type="scientific">Dallia pectoralis</name>
    <name type="common">Alaska blackfish</name>
    <dbReference type="NCBI Taxonomy" id="75939"/>
    <lineage>
        <taxon>Eukaryota</taxon>
        <taxon>Metazoa</taxon>
        <taxon>Chordata</taxon>
        <taxon>Craniata</taxon>
        <taxon>Vertebrata</taxon>
        <taxon>Euteleostomi</taxon>
        <taxon>Actinopterygii</taxon>
        <taxon>Neopterygii</taxon>
        <taxon>Teleostei</taxon>
        <taxon>Protacanthopterygii</taxon>
        <taxon>Esociformes</taxon>
        <taxon>Umbridae</taxon>
        <taxon>Dallia</taxon>
    </lineage>
</organism>
<accession>A0ACC2F1D6</accession>
<protein>
    <submittedName>
        <fullName evidence="1">Uncharacterized protein</fullName>
    </submittedName>
</protein>
<dbReference type="Proteomes" id="UP001157502">
    <property type="component" value="Chromosome 36"/>
</dbReference>
<sequence>MKGAPYGLLTGGGHPRGSEKDPQIRQRGYRASGIRRSGQGVEVLHKLPSPCFSAVSEAPANLTAMSGHGESPEAQRGLPSPSGIQRACSHTTPRTNKLSLFGQIEIATALLPCRAQPNKETVELLRLLGATLRLLPQTHRGP</sequence>
<evidence type="ECO:0000313" key="2">
    <source>
        <dbReference type="Proteomes" id="UP001157502"/>
    </source>
</evidence>
<dbReference type="EMBL" id="CM055763">
    <property type="protein sequence ID" value="KAJ7985168.1"/>
    <property type="molecule type" value="Genomic_DNA"/>
</dbReference>